<feature type="transmembrane region" description="Helical" evidence="5">
    <location>
        <begin position="114"/>
        <end position="139"/>
    </location>
</feature>
<gene>
    <name evidence="7" type="ORF">FHX37_2698</name>
</gene>
<feature type="transmembrane region" description="Helical" evidence="5">
    <location>
        <begin position="394"/>
        <end position="415"/>
    </location>
</feature>
<dbReference type="PROSITE" id="PS50850">
    <property type="entry name" value="MFS"/>
    <property type="match status" value="1"/>
</dbReference>
<name>A0A543NLM4_9ACTN</name>
<dbReference type="InterPro" id="IPR020846">
    <property type="entry name" value="MFS_dom"/>
</dbReference>
<comment type="subcellular location">
    <subcellularLocation>
        <location evidence="1">Cell membrane</location>
        <topology evidence="1">Multi-pass membrane protein</topology>
    </subcellularLocation>
</comment>
<evidence type="ECO:0000256" key="3">
    <source>
        <dbReference type="ARBA" id="ARBA00022989"/>
    </source>
</evidence>
<protein>
    <submittedName>
        <fullName evidence="7">Putative MFS family arabinose efflux permease</fullName>
    </submittedName>
</protein>
<dbReference type="SUPFAM" id="SSF103473">
    <property type="entry name" value="MFS general substrate transporter"/>
    <property type="match status" value="1"/>
</dbReference>
<evidence type="ECO:0000256" key="2">
    <source>
        <dbReference type="ARBA" id="ARBA00022692"/>
    </source>
</evidence>
<dbReference type="EMBL" id="VFQC01000001">
    <property type="protein sequence ID" value="TQN32720.1"/>
    <property type="molecule type" value="Genomic_DNA"/>
</dbReference>
<evidence type="ECO:0000256" key="1">
    <source>
        <dbReference type="ARBA" id="ARBA00004651"/>
    </source>
</evidence>
<accession>A0A543NLM4</accession>
<dbReference type="InterPro" id="IPR036259">
    <property type="entry name" value="MFS_trans_sf"/>
</dbReference>
<feature type="transmembrane region" description="Helical" evidence="5">
    <location>
        <begin position="23"/>
        <end position="46"/>
    </location>
</feature>
<organism evidence="7 8">
    <name type="scientific">Haloactinospora alba</name>
    <dbReference type="NCBI Taxonomy" id="405555"/>
    <lineage>
        <taxon>Bacteria</taxon>
        <taxon>Bacillati</taxon>
        <taxon>Actinomycetota</taxon>
        <taxon>Actinomycetes</taxon>
        <taxon>Streptosporangiales</taxon>
        <taxon>Nocardiopsidaceae</taxon>
        <taxon>Haloactinospora</taxon>
    </lineage>
</organism>
<dbReference type="PANTHER" id="PTHR23531">
    <property type="entry name" value="QUINOLENE RESISTANCE PROTEIN NORA"/>
    <property type="match status" value="1"/>
</dbReference>
<keyword evidence="4 5" id="KW-0472">Membrane</keyword>
<dbReference type="Proteomes" id="UP000317422">
    <property type="component" value="Unassembled WGS sequence"/>
</dbReference>
<feature type="transmembrane region" description="Helical" evidence="5">
    <location>
        <begin position="58"/>
        <end position="82"/>
    </location>
</feature>
<feature type="transmembrane region" description="Helical" evidence="5">
    <location>
        <begin position="229"/>
        <end position="255"/>
    </location>
</feature>
<reference evidence="7 8" key="1">
    <citation type="submission" date="2019-06" db="EMBL/GenBank/DDBJ databases">
        <title>Sequencing the genomes of 1000 actinobacteria strains.</title>
        <authorList>
            <person name="Klenk H.-P."/>
        </authorList>
    </citation>
    <scope>NUCLEOTIDE SEQUENCE [LARGE SCALE GENOMIC DNA]</scope>
    <source>
        <strain evidence="7 8">DSM 45015</strain>
    </source>
</reference>
<sequence>MSRTWDLSAGTGGQPAHPGLRGWGFALLLLATVASFCGYVLLLPLVPLWAARGGASEFGAGSTTSAFMLATVLTQLAMPWLLARGGYRWTLPAGAVLLGAPAPLLLLTTDLAPLLVLSALRGVGFGMVTVAGAAMAVRLVPSSQMGRASGYYGMAVGLPNLVLLSAGVWLALHAGFSAVFWTAGLAPVLGAVAAAAIGRVSGGTVAPAEPESTAETPDPEASRSRGRMYAALAVPLVVMLLPAIASSGIVTFLPIPLENASGAVTAALLVFGAAMVASRWLGGLLSDRRGRPCLLLPAAASAVAGMGLVAAGLWPAQEGWAGPGGAGTALVVAGAALFGAGFGGVQNDTIVLMFRRCGPRAYGTASAAWNIGYDAGTGAGSLGLGLAIQHVGYGPGFAAASVAMLACLPLSLAMAGRSGPSRDRGSPQ</sequence>
<feature type="transmembrane region" description="Helical" evidence="5">
    <location>
        <begin position="366"/>
        <end position="388"/>
    </location>
</feature>
<feature type="transmembrane region" description="Helical" evidence="5">
    <location>
        <begin position="293"/>
        <end position="314"/>
    </location>
</feature>
<dbReference type="Gene3D" id="1.20.1250.20">
    <property type="entry name" value="MFS general substrate transporter like domains"/>
    <property type="match status" value="1"/>
</dbReference>
<keyword evidence="8" id="KW-1185">Reference proteome</keyword>
<dbReference type="InterPro" id="IPR011701">
    <property type="entry name" value="MFS"/>
</dbReference>
<feature type="transmembrane region" description="Helical" evidence="5">
    <location>
        <begin position="326"/>
        <end position="345"/>
    </location>
</feature>
<feature type="transmembrane region" description="Helical" evidence="5">
    <location>
        <begin position="89"/>
        <end position="108"/>
    </location>
</feature>
<keyword evidence="2 5" id="KW-0812">Transmembrane</keyword>
<comment type="caution">
    <text evidence="7">The sequence shown here is derived from an EMBL/GenBank/DDBJ whole genome shotgun (WGS) entry which is preliminary data.</text>
</comment>
<proteinExistence type="predicted"/>
<dbReference type="InterPro" id="IPR052714">
    <property type="entry name" value="MFS_Exporter"/>
</dbReference>
<evidence type="ECO:0000313" key="8">
    <source>
        <dbReference type="Proteomes" id="UP000317422"/>
    </source>
</evidence>
<evidence type="ECO:0000259" key="6">
    <source>
        <dbReference type="PROSITE" id="PS50850"/>
    </source>
</evidence>
<dbReference type="OrthoDB" id="5189108at2"/>
<keyword evidence="3 5" id="KW-1133">Transmembrane helix</keyword>
<feature type="transmembrane region" description="Helical" evidence="5">
    <location>
        <begin position="151"/>
        <end position="172"/>
    </location>
</feature>
<dbReference type="GO" id="GO:0005886">
    <property type="term" value="C:plasma membrane"/>
    <property type="evidence" value="ECO:0007669"/>
    <property type="project" value="UniProtKB-SubCell"/>
</dbReference>
<dbReference type="AlphaFoldDB" id="A0A543NLM4"/>
<dbReference type="GO" id="GO:0022857">
    <property type="term" value="F:transmembrane transporter activity"/>
    <property type="evidence" value="ECO:0007669"/>
    <property type="project" value="InterPro"/>
</dbReference>
<feature type="domain" description="Major facilitator superfamily (MFS) profile" evidence="6">
    <location>
        <begin position="24"/>
        <end position="419"/>
    </location>
</feature>
<dbReference type="Pfam" id="PF07690">
    <property type="entry name" value="MFS_1"/>
    <property type="match status" value="1"/>
</dbReference>
<evidence type="ECO:0000256" key="5">
    <source>
        <dbReference type="SAM" id="Phobius"/>
    </source>
</evidence>
<feature type="transmembrane region" description="Helical" evidence="5">
    <location>
        <begin position="261"/>
        <end position="281"/>
    </location>
</feature>
<evidence type="ECO:0000313" key="7">
    <source>
        <dbReference type="EMBL" id="TQN32720.1"/>
    </source>
</evidence>
<evidence type="ECO:0000256" key="4">
    <source>
        <dbReference type="ARBA" id="ARBA00023136"/>
    </source>
</evidence>
<feature type="transmembrane region" description="Helical" evidence="5">
    <location>
        <begin position="178"/>
        <end position="197"/>
    </location>
</feature>
<dbReference type="RefSeq" id="WP_141924179.1">
    <property type="nucleotide sequence ID" value="NZ_VFQC01000001.1"/>
</dbReference>
<dbReference type="PANTHER" id="PTHR23531:SF1">
    <property type="entry name" value="QUINOLENE RESISTANCE PROTEIN NORA"/>
    <property type="match status" value="1"/>
</dbReference>